<evidence type="ECO:0000313" key="3">
    <source>
        <dbReference type="EMBL" id="MDT3404584.1"/>
    </source>
</evidence>
<dbReference type="Proteomes" id="UP001258315">
    <property type="component" value="Unassembled WGS sequence"/>
</dbReference>
<keyword evidence="4" id="KW-1185">Reference proteome</keyword>
<reference evidence="4" key="1">
    <citation type="submission" date="2023-07" db="EMBL/GenBank/DDBJ databases">
        <title>Functional and genomic diversity of the sorghum phyllosphere microbiome.</title>
        <authorList>
            <person name="Shade A."/>
        </authorList>
    </citation>
    <scope>NUCLEOTIDE SEQUENCE [LARGE SCALE GENOMIC DNA]</scope>
    <source>
        <strain evidence="4">SORGH_AS_0422</strain>
    </source>
</reference>
<keyword evidence="1" id="KW-1133">Transmembrane helix</keyword>
<name>A0ABU3GXT3_9SPHI</name>
<feature type="transmembrane region" description="Helical" evidence="1">
    <location>
        <begin position="12"/>
        <end position="30"/>
    </location>
</feature>
<dbReference type="Pfam" id="PF06713">
    <property type="entry name" value="bPH_4"/>
    <property type="match status" value="1"/>
</dbReference>
<dbReference type="EMBL" id="JAVLVU010000001">
    <property type="protein sequence ID" value="MDT3404584.1"/>
    <property type="molecule type" value="Genomic_DNA"/>
</dbReference>
<proteinExistence type="predicted"/>
<gene>
    <name evidence="3" type="ORF">QE417_003656</name>
</gene>
<evidence type="ECO:0000259" key="2">
    <source>
        <dbReference type="Pfam" id="PF06713"/>
    </source>
</evidence>
<organism evidence="3 4">
    <name type="scientific">Mucilaginibacter terrae</name>
    <dbReference type="NCBI Taxonomy" id="1955052"/>
    <lineage>
        <taxon>Bacteria</taxon>
        <taxon>Pseudomonadati</taxon>
        <taxon>Bacteroidota</taxon>
        <taxon>Sphingobacteriia</taxon>
        <taxon>Sphingobacteriales</taxon>
        <taxon>Sphingobacteriaceae</taxon>
        <taxon>Mucilaginibacter</taxon>
    </lineage>
</organism>
<protein>
    <recommendedName>
        <fullName evidence="2">Uncharacterized protein YyaB-like PH domain-containing protein</fullName>
    </recommendedName>
</protein>
<sequence>MRFYSAKSTFVSIVIGAAVALMFLQVYIVIDKGGPKLLLLVFATVCTLLLWMWFATYYDVEDNLLYYRSGPINGKIDINTIRKIEVGKTQYVGLKPALASKGCVVHYNKYDDIYLSPKDKDGFIAALLKVNPTIEVVANK</sequence>
<accession>A0ABU3GXT3</accession>
<evidence type="ECO:0000256" key="1">
    <source>
        <dbReference type="SAM" id="Phobius"/>
    </source>
</evidence>
<keyword evidence="1" id="KW-0472">Membrane</keyword>
<comment type="caution">
    <text evidence="3">The sequence shown here is derived from an EMBL/GenBank/DDBJ whole genome shotgun (WGS) entry which is preliminary data.</text>
</comment>
<evidence type="ECO:0000313" key="4">
    <source>
        <dbReference type="Proteomes" id="UP001258315"/>
    </source>
</evidence>
<feature type="domain" description="Uncharacterized protein YyaB-like PH" evidence="2">
    <location>
        <begin position="56"/>
        <end position="131"/>
    </location>
</feature>
<feature type="transmembrane region" description="Helical" evidence="1">
    <location>
        <begin position="37"/>
        <end position="58"/>
    </location>
</feature>
<dbReference type="InterPro" id="IPR009589">
    <property type="entry name" value="PH_YyaB-like"/>
</dbReference>
<keyword evidence="1" id="KW-0812">Transmembrane</keyword>
<dbReference type="RefSeq" id="WP_311952014.1">
    <property type="nucleotide sequence ID" value="NZ_JAVLVU010000001.1"/>
</dbReference>